<dbReference type="Proteomes" id="UP001557470">
    <property type="component" value="Unassembled WGS sequence"/>
</dbReference>
<evidence type="ECO:0000313" key="14">
    <source>
        <dbReference type="Proteomes" id="UP001557470"/>
    </source>
</evidence>
<evidence type="ECO:0000256" key="10">
    <source>
        <dbReference type="SAM" id="MobiDB-lite"/>
    </source>
</evidence>
<dbReference type="InterPro" id="IPR014720">
    <property type="entry name" value="dsRBD_dom"/>
</dbReference>
<feature type="region of interest" description="Disordered" evidence="10">
    <location>
        <begin position="153"/>
        <end position="177"/>
    </location>
</feature>
<gene>
    <name evidence="13" type="ORF">UPYG_G00218150</name>
</gene>
<dbReference type="EMBL" id="JAGEUA010000006">
    <property type="protein sequence ID" value="KAL0974278.1"/>
    <property type="molecule type" value="Genomic_DNA"/>
</dbReference>
<name>A0ABD0WR78_UMBPY</name>
<comment type="similarity">
    <text evidence="7">Belongs to the ADAD family.</text>
</comment>
<evidence type="ECO:0000256" key="5">
    <source>
        <dbReference type="ARBA" id="ARBA00022884"/>
    </source>
</evidence>
<dbReference type="PANTHER" id="PTHR10910">
    <property type="entry name" value="EUKARYOTE SPECIFIC DSRNA BINDING PROTEIN"/>
    <property type="match status" value="1"/>
</dbReference>
<dbReference type="GO" id="GO:0030154">
    <property type="term" value="P:cell differentiation"/>
    <property type="evidence" value="ECO:0007669"/>
    <property type="project" value="UniProtKB-KW"/>
</dbReference>
<dbReference type="FunFam" id="3.30.160.20:FF:000033">
    <property type="entry name" value="Adenosine deaminase domain-containing 1 (testis-specific)"/>
    <property type="match status" value="1"/>
</dbReference>
<evidence type="ECO:0000256" key="1">
    <source>
        <dbReference type="ARBA" id="ARBA00004123"/>
    </source>
</evidence>
<keyword evidence="3" id="KW-0221">Differentiation</keyword>
<keyword evidence="5 9" id="KW-0694">RNA-binding</keyword>
<dbReference type="PROSITE" id="PS50137">
    <property type="entry name" value="DS_RBD"/>
    <property type="match status" value="1"/>
</dbReference>
<keyword evidence="4" id="KW-0744">Spermatogenesis</keyword>
<protein>
    <recommendedName>
        <fullName evidence="8">Adenosine deaminase domain-containing protein 1</fullName>
    </recommendedName>
</protein>
<dbReference type="Pfam" id="PF00035">
    <property type="entry name" value="dsrm"/>
    <property type="match status" value="1"/>
</dbReference>
<dbReference type="CDD" id="cd19905">
    <property type="entry name" value="DSRM_ADAD1"/>
    <property type="match status" value="1"/>
</dbReference>
<dbReference type="SMART" id="SM00552">
    <property type="entry name" value="ADEAMc"/>
    <property type="match status" value="1"/>
</dbReference>
<dbReference type="InterPro" id="IPR044455">
    <property type="entry name" value="ADAD1_DSRM"/>
</dbReference>
<dbReference type="AlphaFoldDB" id="A0ABD0WR78"/>
<keyword evidence="14" id="KW-1185">Reference proteome</keyword>
<evidence type="ECO:0000259" key="12">
    <source>
        <dbReference type="PROSITE" id="PS50141"/>
    </source>
</evidence>
<evidence type="ECO:0000256" key="7">
    <source>
        <dbReference type="ARBA" id="ARBA00061642"/>
    </source>
</evidence>
<comment type="subcellular location">
    <subcellularLocation>
        <location evidence="1">Nucleus</location>
    </subcellularLocation>
</comment>
<evidence type="ECO:0000256" key="2">
    <source>
        <dbReference type="ARBA" id="ARBA00022473"/>
    </source>
</evidence>
<feature type="domain" description="DRBM" evidence="11">
    <location>
        <begin position="79"/>
        <end position="147"/>
    </location>
</feature>
<comment type="caution">
    <text evidence="13">The sequence shown here is derived from an EMBL/GenBank/DDBJ whole genome shotgun (WGS) entry which is preliminary data.</text>
</comment>
<accession>A0ABD0WR78</accession>
<evidence type="ECO:0000256" key="6">
    <source>
        <dbReference type="ARBA" id="ARBA00023242"/>
    </source>
</evidence>
<dbReference type="InterPro" id="IPR002466">
    <property type="entry name" value="A_deamin"/>
</dbReference>
<keyword evidence="2" id="KW-0217">Developmental protein</keyword>
<dbReference type="PANTHER" id="PTHR10910:SF103">
    <property type="entry name" value="ADENOSINE DEAMINASE DOMAIN-CONTAINING PROTEIN 1"/>
    <property type="match status" value="1"/>
</dbReference>
<feature type="domain" description="A to I editase" evidence="12">
    <location>
        <begin position="234"/>
        <end position="561"/>
    </location>
</feature>
<dbReference type="GO" id="GO:0007283">
    <property type="term" value="P:spermatogenesis"/>
    <property type="evidence" value="ECO:0007669"/>
    <property type="project" value="UniProtKB-KW"/>
</dbReference>
<evidence type="ECO:0000256" key="3">
    <source>
        <dbReference type="ARBA" id="ARBA00022782"/>
    </source>
</evidence>
<organism evidence="13 14">
    <name type="scientific">Umbra pygmaea</name>
    <name type="common">Eastern mudminnow</name>
    <dbReference type="NCBI Taxonomy" id="75934"/>
    <lineage>
        <taxon>Eukaryota</taxon>
        <taxon>Metazoa</taxon>
        <taxon>Chordata</taxon>
        <taxon>Craniata</taxon>
        <taxon>Vertebrata</taxon>
        <taxon>Euteleostomi</taxon>
        <taxon>Actinopterygii</taxon>
        <taxon>Neopterygii</taxon>
        <taxon>Teleostei</taxon>
        <taxon>Protacanthopterygii</taxon>
        <taxon>Esociformes</taxon>
        <taxon>Umbridae</taxon>
        <taxon>Umbra</taxon>
    </lineage>
</organism>
<dbReference type="Pfam" id="PF02137">
    <property type="entry name" value="A_deamin"/>
    <property type="match status" value="1"/>
</dbReference>
<evidence type="ECO:0000256" key="9">
    <source>
        <dbReference type="PROSITE-ProRule" id="PRU00266"/>
    </source>
</evidence>
<evidence type="ECO:0000313" key="13">
    <source>
        <dbReference type="EMBL" id="KAL0974278.1"/>
    </source>
</evidence>
<dbReference type="GO" id="GO:0003723">
    <property type="term" value="F:RNA binding"/>
    <property type="evidence" value="ECO:0007669"/>
    <property type="project" value="UniProtKB-UniRule"/>
</dbReference>
<dbReference type="SUPFAM" id="SSF54768">
    <property type="entry name" value="dsRNA-binding domain-like"/>
    <property type="match status" value="1"/>
</dbReference>
<dbReference type="PROSITE" id="PS50141">
    <property type="entry name" value="A_DEAMIN_EDITASE"/>
    <property type="match status" value="1"/>
</dbReference>
<dbReference type="GO" id="GO:0005634">
    <property type="term" value="C:nucleus"/>
    <property type="evidence" value="ECO:0007669"/>
    <property type="project" value="UniProtKB-SubCell"/>
</dbReference>
<dbReference type="SMART" id="SM00358">
    <property type="entry name" value="DSRM"/>
    <property type="match status" value="1"/>
</dbReference>
<evidence type="ECO:0000259" key="11">
    <source>
        <dbReference type="PROSITE" id="PS50137"/>
    </source>
</evidence>
<reference evidence="13 14" key="1">
    <citation type="submission" date="2024-06" db="EMBL/GenBank/DDBJ databases">
        <authorList>
            <person name="Pan Q."/>
            <person name="Wen M."/>
            <person name="Jouanno E."/>
            <person name="Zahm M."/>
            <person name="Klopp C."/>
            <person name="Cabau C."/>
            <person name="Louis A."/>
            <person name="Berthelot C."/>
            <person name="Parey E."/>
            <person name="Roest Crollius H."/>
            <person name="Montfort J."/>
            <person name="Robinson-Rechavi M."/>
            <person name="Bouchez O."/>
            <person name="Lampietro C."/>
            <person name="Lopez Roques C."/>
            <person name="Donnadieu C."/>
            <person name="Postlethwait J."/>
            <person name="Bobe J."/>
            <person name="Verreycken H."/>
            <person name="Guiguen Y."/>
        </authorList>
    </citation>
    <scope>NUCLEOTIDE SEQUENCE [LARGE SCALE GENOMIC DNA]</scope>
    <source>
        <strain evidence="13">Up_M1</strain>
        <tissue evidence="13">Testis</tissue>
    </source>
</reference>
<evidence type="ECO:0000256" key="4">
    <source>
        <dbReference type="ARBA" id="ARBA00022871"/>
    </source>
</evidence>
<keyword evidence="6" id="KW-0539">Nucleus</keyword>
<evidence type="ECO:0000256" key="8">
    <source>
        <dbReference type="ARBA" id="ARBA00067842"/>
    </source>
</evidence>
<proteinExistence type="inferred from homology"/>
<dbReference type="Gene3D" id="3.30.160.20">
    <property type="match status" value="1"/>
</dbReference>
<sequence>MAWPRGGSFCGSRGASFANILKKNIFAPPGLTVPHVAPTASEVNNHHLLEPGCNSSTEGIKRKQVPQQLIDRYKRGETHAVSALHQIAQVLQFQLDFKETVTTGNIHGLYFAFCVVVDGVTYKTGMGVTKKEAKAKAAQLALDVLLPTLDSDSLLPEASDGPPPLPVKESTSVGSEMHPGRALYERKNPVNEQVPQAVRAVLTKLIDSYPEFSAGRSTVAAFVAQTPSGCEVVAFGTGDFNTKESATPTGRLLHDSHALVTARRSLMRYLYRHLLLFFSKNQVLEEKSIFQQDKGTMLLNLKDNITLHLYLNLMPKGAAQIPSNLRLKPLSVSAWEVNNQISLHVTVEGKVFSVFSPTFAMADSKVVSMSASDKLTQWQVLGFQGALLSHFTEPIYVTSILVGNMSCSDVRGMEIAVNQRVDGITPHLPMYYCVYRPYISLVASACPEEGATNVQSRHSLNWSQGDVSLEVVDGLDGKTVEESPFKSGPALASRLCKAAMMSRFNLVAKEAQRPDLLSTVSYREAKMMAKPYQEAKSVLRSYLAQKGYGSWVMKAPVSDHFSM</sequence>